<dbReference type="Pfam" id="PF00550">
    <property type="entry name" value="PP-binding"/>
    <property type="match status" value="4"/>
</dbReference>
<protein>
    <submittedName>
        <fullName evidence="7">Amino acid adenylation domain-containing protein</fullName>
    </submittedName>
</protein>
<dbReference type="Pfam" id="PF13193">
    <property type="entry name" value="AMP-binding_C"/>
    <property type="match status" value="1"/>
</dbReference>
<dbReference type="PROSITE" id="PS00455">
    <property type="entry name" value="AMP_BINDING"/>
    <property type="match status" value="3"/>
</dbReference>
<feature type="domain" description="Carrier" evidence="6">
    <location>
        <begin position="1058"/>
        <end position="1132"/>
    </location>
</feature>
<dbReference type="Pfam" id="PF00668">
    <property type="entry name" value="Condensation"/>
    <property type="match status" value="5"/>
</dbReference>
<dbReference type="Gene3D" id="1.10.1200.10">
    <property type="entry name" value="ACP-like"/>
    <property type="match status" value="4"/>
</dbReference>
<dbReference type="PROSITE" id="PS50075">
    <property type="entry name" value="CARRIER"/>
    <property type="match status" value="4"/>
</dbReference>
<dbReference type="CDD" id="cd19531">
    <property type="entry name" value="LCL_NRPS-like"/>
    <property type="match status" value="1"/>
</dbReference>
<gene>
    <name evidence="7" type="ORF">J3U88_13165</name>
</gene>
<dbReference type="FunFam" id="3.30.300.30:FF:000015">
    <property type="entry name" value="Nonribosomal peptide synthase SidD"/>
    <property type="match status" value="1"/>
</dbReference>
<feature type="domain" description="Carrier" evidence="6">
    <location>
        <begin position="2121"/>
        <end position="2195"/>
    </location>
</feature>
<evidence type="ECO:0000259" key="6">
    <source>
        <dbReference type="PROSITE" id="PS50075"/>
    </source>
</evidence>
<comment type="cofactor">
    <cofactor evidence="1">
        <name>pantetheine 4'-phosphate</name>
        <dbReference type="ChEBI" id="CHEBI:47942"/>
    </cofactor>
</comment>
<feature type="domain" description="Carrier" evidence="6">
    <location>
        <begin position="3595"/>
        <end position="3670"/>
    </location>
</feature>
<accession>A0A8J7Q2L7</accession>
<proteinExistence type="predicted"/>
<keyword evidence="8" id="KW-1185">Reference proteome</keyword>
<dbReference type="Gene3D" id="3.30.559.10">
    <property type="entry name" value="Chloramphenicol acetyltransferase-like domain"/>
    <property type="match status" value="5"/>
</dbReference>
<dbReference type="GO" id="GO:0043041">
    <property type="term" value="P:amino acid activation for nonribosomal peptide biosynthetic process"/>
    <property type="evidence" value="ECO:0007669"/>
    <property type="project" value="TreeGrafter"/>
</dbReference>
<dbReference type="InterPro" id="IPR009081">
    <property type="entry name" value="PP-bd_ACP"/>
</dbReference>
<evidence type="ECO:0000256" key="3">
    <source>
        <dbReference type="ARBA" id="ARBA00022553"/>
    </source>
</evidence>
<dbReference type="InterPro" id="IPR045851">
    <property type="entry name" value="AMP-bd_C_sf"/>
</dbReference>
<dbReference type="InterPro" id="IPR023213">
    <property type="entry name" value="CAT-like_dom_sf"/>
</dbReference>
<dbReference type="SUPFAM" id="SSF51197">
    <property type="entry name" value="Clavaminate synthase-like"/>
    <property type="match status" value="1"/>
</dbReference>
<dbReference type="FunFam" id="3.40.50.980:FF:000001">
    <property type="entry name" value="Non-ribosomal peptide synthetase"/>
    <property type="match status" value="1"/>
</dbReference>
<name>A0A8J7Q2L7_9BACT</name>
<dbReference type="PANTHER" id="PTHR45527">
    <property type="entry name" value="NONRIBOSOMAL PEPTIDE SYNTHETASE"/>
    <property type="match status" value="1"/>
</dbReference>
<dbReference type="InterPro" id="IPR020845">
    <property type="entry name" value="AMP-binding_CS"/>
</dbReference>
<dbReference type="FunFam" id="1.10.1200.10:FF:000016">
    <property type="entry name" value="Non-ribosomal peptide synthase"/>
    <property type="match status" value="1"/>
</dbReference>
<dbReference type="GO" id="GO:0016706">
    <property type="term" value="F:2-oxoglutarate-dependent dioxygenase activity"/>
    <property type="evidence" value="ECO:0007669"/>
    <property type="project" value="UniProtKB-ARBA"/>
</dbReference>
<dbReference type="GO" id="GO:0072330">
    <property type="term" value="P:monocarboxylic acid biosynthetic process"/>
    <property type="evidence" value="ECO:0007669"/>
    <property type="project" value="UniProtKB-ARBA"/>
</dbReference>
<dbReference type="PROSITE" id="PS00012">
    <property type="entry name" value="PHOSPHOPANTETHEINE"/>
    <property type="match status" value="3"/>
</dbReference>
<comment type="caution">
    <text evidence="7">The sequence shown here is derived from an EMBL/GenBank/DDBJ whole genome shotgun (WGS) entry which is preliminary data.</text>
</comment>
<evidence type="ECO:0000256" key="2">
    <source>
        <dbReference type="ARBA" id="ARBA00022450"/>
    </source>
</evidence>
<dbReference type="CDD" id="cd19543">
    <property type="entry name" value="DCL_NRPS"/>
    <property type="match status" value="2"/>
</dbReference>
<dbReference type="Gene3D" id="3.60.130.10">
    <property type="entry name" value="Clavaminate synthase-like"/>
    <property type="match status" value="1"/>
</dbReference>
<dbReference type="InterPro" id="IPR001242">
    <property type="entry name" value="Condensation_dom"/>
</dbReference>
<dbReference type="RefSeq" id="WP_207859238.1">
    <property type="nucleotide sequence ID" value="NZ_JAFREP010000011.1"/>
</dbReference>
<dbReference type="InterPro" id="IPR000873">
    <property type="entry name" value="AMP-dep_synth/lig_dom"/>
</dbReference>
<dbReference type="CDD" id="cd05930">
    <property type="entry name" value="A_NRPS"/>
    <property type="match status" value="2"/>
</dbReference>
<keyword evidence="3" id="KW-0597">Phosphoprotein</keyword>
<dbReference type="SUPFAM" id="SSF56801">
    <property type="entry name" value="Acetyl-CoA synthetase-like"/>
    <property type="match status" value="3"/>
</dbReference>
<dbReference type="InterPro" id="IPR042098">
    <property type="entry name" value="TauD-like_sf"/>
</dbReference>
<feature type="region of interest" description="Disordered" evidence="5">
    <location>
        <begin position="4120"/>
        <end position="4162"/>
    </location>
</feature>
<dbReference type="NCBIfam" id="NF003417">
    <property type="entry name" value="PRK04813.1"/>
    <property type="match status" value="3"/>
</dbReference>
<evidence type="ECO:0000313" key="7">
    <source>
        <dbReference type="EMBL" id="MBO1319417.1"/>
    </source>
</evidence>
<dbReference type="EMBL" id="JAFREP010000011">
    <property type="protein sequence ID" value="MBO1319417.1"/>
    <property type="molecule type" value="Genomic_DNA"/>
</dbReference>
<evidence type="ECO:0000256" key="4">
    <source>
        <dbReference type="ARBA" id="ARBA00023002"/>
    </source>
</evidence>
<dbReference type="Gene3D" id="3.30.559.30">
    <property type="entry name" value="Nonribosomal peptide synthetase, condensation domain"/>
    <property type="match status" value="5"/>
</dbReference>
<dbReference type="InterPro" id="IPR020806">
    <property type="entry name" value="PKS_PP-bd"/>
</dbReference>
<dbReference type="Pfam" id="PF00501">
    <property type="entry name" value="AMP-binding"/>
    <property type="match status" value="3"/>
</dbReference>
<organism evidence="7 8">
    <name type="scientific">Acanthopleuribacter pedis</name>
    <dbReference type="NCBI Taxonomy" id="442870"/>
    <lineage>
        <taxon>Bacteria</taxon>
        <taxon>Pseudomonadati</taxon>
        <taxon>Acidobacteriota</taxon>
        <taxon>Holophagae</taxon>
        <taxon>Acanthopleuribacterales</taxon>
        <taxon>Acanthopleuribacteraceae</taxon>
        <taxon>Acanthopleuribacter</taxon>
    </lineage>
</organism>
<dbReference type="InterPro" id="IPR010071">
    <property type="entry name" value="AA_adenyl_dom"/>
</dbReference>
<evidence type="ECO:0000313" key="8">
    <source>
        <dbReference type="Proteomes" id="UP000664417"/>
    </source>
</evidence>
<dbReference type="InterPro" id="IPR036736">
    <property type="entry name" value="ACP-like_sf"/>
</dbReference>
<dbReference type="InterPro" id="IPR042099">
    <property type="entry name" value="ANL_N_sf"/>
</dbReference>
<feature type="domain" description="Carrier" evidence="6">
    <location>
        <begin position="986"/>
        <end position="1060"/>
    </location>
</feature>
<dbReference type="Gene3D" id="3.40.50.12780">
    <property type="entry name" value="N-terminal domain of ligase-like"/>
    <property type="match status" value="3"/>
</dbReference>
<dbReference type="InterPro" id="IPR025110">
    <property type="entry name" value="AMP-bd_C"/>
</dbReference>
<dbReference type="Proteomes" id="UP000664417">
    <property type="component" value="Unassembled WGS sequence"/>
</dbReference>
<reference evidence="7" key="1">
    <citation type="submission" date="2021-03" db="EMBL/GenBank/DDBJ databases">
        <authorList>
            <person name="Wang G."/>
        </authorList>
    </citation>
    <scope>NUCLEOTIDE SEQUENCE</scope>
    <source>
        <strain evidence="7">KCTC 12899</strain>
    </source>
</reference>
<dbReference type="SUPFAM" id="SSF52777">
    <property type="entry name" value="CoA-dependent acyltransferases"/>
    <property type="match status" value="10"/>
</dbReference>
<evidence type="ECO:0000256" key="5">
    <source>
        <dbReference type="SAM" id="MobiDB-lite"/>
    </source>
</evidence>
<dbReference type="Pfam" id="PF02668">
    <property type="entry name" value="TauD"/>
    <property type="match status" value="1"/>
</dbReference>
<keyword evidence="2" id="KW-0596">Phosphopantetheine</keyword>
<dbReference type="GO" id="GO:0044550">
    <property type="term" value="P:secondary metabolite biosynthetic process"/>
    <property type="evidence" value="ECO:0007669"/>
    <property type="project" value="TreeGrafter"/>
</dbReference>
<sequence length="4494" mass="493723">MTTTTLSKTNIHSIYNLSPLQTGLLFHAIESEADSPYHAQHTFAVEGALEPALFAQAWRTCLARHPILRSAFFWQQVRQPIQIAAKEVDLPLQHHDWRDRSSAQQEDALAALLAEDRAQGFNLNQPPLLRLHLIQRGAATFWFILSSHHLILDGWSMALVLGEIVQMLLADASTPPLNQPRPFEQYIAWLKTRNPVQKEAFWRKQLAGFSAPTSFGIPGEPFGIPGEPFGIPGEPFGYTGKTPPYRERLESLGPALSARLEAWCRRHGLTTATLVNGAWALLLSRFNGQDDVVYGTTVAGRPPELDGSDEMVGMFINTLPSRVRLPATQKVTAWLRDLQNQQHQIQDYSDTPLVDIQRWSDLPETQRNALFDTLVVFENYPVDEELRANRRLRFEPRYACLGHEDGAVITHGRNHYPLTLIAVPDGELRLGLAYDLRFVDHAQAKLLLARLKETLLQLCEHPDSQLGRLSLLRADERQQHLAHQGRAAAADEDFAARFRRIAAENPAATALVYEDQRLSYRELDTAAEQLAGRLFAAGVRPGGHVALVLEREPQWIVAVLAIHKAGASFVPLDADYPAERLRFILADSAAGWVLGRGDATFTPPAGCRTLDLDQPGETAPAPAPVSLGRTQPAYLIYTSGTSGTPKGVAVSHGALLSYVDALQIRLASAPGESLAALATVAADLGYTAIMVALAHGRTLRLLPHAFSFDGDALAASLAANPVDHLKITPSHLRGLLSVDQPQRVLPRKTLILGGEACEQSLVQRALALVPGLRVLNHYGPTEATVGVLTADLDGRTAPILGEPLANSEVTVLDRRGLLQPPGFPGEIMLAGHGLANGYHGNPRLTAERFRPNPFSRIAGARLYHSGDRGVVLAEGGIQFLGRIDQQVKIRGFRVEPAEIAARLKTLDGVDDAVVIAREGRLLAYLIGNVAAKETAAVQLARHLPDYMIPAAFIHLNQLPLTVNGKLDTRALPEPDQVENDATGVAEPRDAVEALLAEVWRDLLQQPKLGMDTNLYSAGADSILVLQAVAALRRRGVKVAPRQVFQHPTIAELGAVLETPTRQVEKQLLELWRELLGNDRLDRHADFYAAGGDSIKALQMTAAARRLGLPLNPRLLFQNPNPALLAQALGAQNEPAAQKPAGPAPFSLAKLPAERLAALRANPNVVDVYPVAPIQHGMLLDCLLDESARPYFNQVVLDVAVALDHAAMARACDYLVQRHDILRTGFVWENLDVPHQVVFAKVANPFQSHTGPDATEQHLKAYCAADLSRGFAFQQAPLWRLAAFASSDNHTRLVWSHHHLILDGWSLPQLLQELLEIYALFKAGQTPTAADAPRYACYLQWLGAREATAETTFWREQLADYPGGALLPGQPRKDAADAVLRVALDRDTTHRLNVLAQSAKVTLNTLVQAAWALTLARRNDRDDVVFGITHAGRNLPVDDIDRILGVFINTVPLRLQIPDELSVRDWLTAIQQHNLAMDTFVHTRLSTIIQRAEQPAESPLFESIVSFKNLPAQDETQGLSDQLGLRLEERHLGHNNLPLSLMFEPDESLGIEAYYQASRFTAADIDALLASFQTLCRRFVANPRARVADLHVLDDSAWTQIQGWSRGPEPGPAATVPALFHGNAARRGTARALVEGTRTWTYAAAARLVRHRARQLRRDGLSPGDRVGLYQDRTADMVINLLAVMDCGAAVVPLDPRLPAARCRLMLEDAEPKLVIGSGPHPDWMPEALTWLTFDALPADVEDDVEDDAGDGGEHPIIPSPTDTAYIIYTSGSTGKPKGVAVSHAAIANYSLAVNEALALPADAELTTPATVAADLGHTALYGALLTGRCLRLLPVEAAFDANLFAATLAEHPTDALKIVPSHLEALLAAEQPQRLLPRHTLISGGEALTAPLIEKLRALAPNLRIVNHYGPSEATVGVLTHRGGSEDRVVPVGLPLRGCEAWVLDSAGRPLPIGVPGELYLGGRCLADGYWRNEAQTRAVFVAHPFNAGARLYRSGDRVVRREDGALVFLGRVDDQVKIRGYRVEPGECAAWLRAQDEVLDAAVKVWSDERGNRLAGYWVPAQQTDADRLLEKMKAALPDYLVPADLMQLATLPLNLNGKVDRGQLPDPRARNTEKTAITAPQTPLETILHAIWCALFRKDALDIHANFFELGGDSILNLQVTAKARAEGVLFKPRDLFANPTIASLAAVAKRKNSQAAATPVASAPAALTPIQQWFFDGKPANVHHHNQSLLLRLVKPLETATLAYAIQVLLHRHEALRTRFEGAAFKPRALPVDEIVGVFSEHSDDISLKDWDRAVQSSLNIKQGPLWRVALRRGAAGDHLLLVCHHLVIDGVSWRLLLHDLVAALQNPTAPLPPLTASPQARWVAAARRWVGTEKARDTAARWRAQLPTEAPSFPNPPTSNRIGDSARVQRRLTAAQTQQLLHQSGAAYNTNIQELLVAAMVTALREWLPGEQVHLDMEGHGREVFGLDVDVSDCLGWFTARYPVAFPSATPDPVQRVYQVKETLRGLPAPATFGVLKTFGDGSLKGPAPRVSFNYLGQVDAGTAHGDLAEPVTGFEAADQDPNNPRRHQLNLIADIHGDVLHLNFSANRLQRDAATLGRLADSTHDALLHLIALTQREDLGGRQPCDFPLVDLDQTALDRLLPAPLWRRVADLYPTTPMQAGLLFHAVSDPDNDAYLNQFSCRLHGPLDEAVFEQAWQAAIQRHAVLRTGFVWPQDAAPLQVVFRDAPCPLHRADLRDLNAAAQNQVVADYLQEDRARGFDWQQAPLMRLALFRHGEDERSLVWTRHHVLMDGWCSALLIDEVLESYTALCQGRAPQRAAVKPYRDYIAWLQGRDTAEAEAYWRKRLAGFTETTSLPRRRGGHQGAAYGERELRFTSGETQQLQTFAAATGVTLNTLFQAAWALLLGRWCDRDAVLFGITAAGRPPEVEGVNDMLGLFINSLPLRLSAPQSGSVAAWLNEVQQHSAADRRFEQLALTRIHAQSELPGDAALFDSLLVFENYPGQDTVLPNGLRFETQTNVDRTHYPLTLIVQPDAELRVQFSYRREAFDAPFMERVAARFQMILQALTQADDLGEVTWFDPAELETAQTPEADFQPVQRWFESQVAAKGEQTAVIAGAQRLDYAGLNRAAESWAQVLLQRGARPGQRVAVALERGPRMMVAVLAVLKSGAAYVPLDTHLPPQRRQALLEQAQPLAVLTEQAVLARTGDLSPHQILMDEAPEAPAERLTALEPAAEDAAYLIYTSGSTGQPKGVLMNHGALNNLIAWHAARDLPGSITAFFAAFNFDVSFQEMLSTWAGGGTLVVVDAATRADSHAFIDLLAAHRVTRCFLPVIAFHHLTAALAERGQHLPALKQIITAGEALRLPDKVRRAVHAHLPGLTLSNHYGPSETHVVTSLDLEGDALTWPALPAIGRAITGVTAQVCDRRGVPLPSEVPGELWLGGAAVGLGYWNDAEQTAARFVAGEAGRRYRGGDRVVRDRDGLLHFLERIDRQVKIRGYRIEPAEIEQALGQHPDVDAAAVVVRAHAGTQSLEAFVATTRVSPEALRDHLRTTLPDYMVPARLTVLEALPLTTSGKLDRRALPAAGENDHEAPQSVWETRLCALFQNLLEREQVGPNDNFFECGGHSLLAARLIARLREESGAALKIRDLFERPTPRLLAALCETPADAARLPEPSVVDRDAPLPLSFGQQRLWFLDQLEGPQAAYNICLALDLKGALRPEDVEAALRLVLRNHEALRTRFESRGGSGRQVVEAEPMLHLAVSDAPDEAAVTRALQAEKNQVFDLERAPLLRTRLLRRGPDHHVLVLTCHHIVFDGWSVGILARDWAAAYRAVRAGDALAPSTALHYADFAAWQQRLLSGAELTQRRLFWQRKLTGLAAELPLRADFETVDPADTRGAACRHILPAETGAALHALCRAHQVTPFTALLGLFRVWLANHCGVSDFAIGAPDAGRHHPAFENTIGFFVDQMVLRAMVQADQNVVDLVRNERDGFLAAQNQNLPFPMLVELSGHPRVTGRNPLTQVQFNMHHASVGALDLPGLTATPREVDTVHARFPLALHAADEGDRLELSLVYRAAWFRPATVEAWLTEIAALITHALAEPTTQVAALWQPLQEQRQAKQARAEDHKAASLRNLRGRRTPRGGERQNAAPRGRRRAVRVSGDQLVGEQPLFPQDGFGLILTPNHQPFDGRGWIEAQRDSLHAKLQQHGALLLRGFNIAGEADLEQLIQHWCPSGPADYAFGSTPRSQLHGRIYTSTDYPADQMIPLHGENAYTNRWPMKVFFHCITAAEQGGETPIADMRAVYHQLDPVVRERFAAKKLLYVRNFSALAVSWQDAFQTKDRDAVAAYCRANGIDFTWLDASRLQTRQILAAVQRHPQTGEPLWFNQAHLFHHSALPEQVQRDLLAEMTPREFPRNVFYGDGSAIEAEALTAIRATLDAHTRAFPWQPGDVLVLDNMRCAHGRNPFQGDRKIVVGMAEAISAEQCEQENPSP</sequence>
<evidence type="ECO:0000256" key="1">
    <source>
        <dbReference type="ARBA" id="ARBA00001957"/>
    </source>
</evidence>
<dbReference type="SMART" id="SM00823">
    <property type="entry name" value="PKS_PP"/>
    <property type="match status" value="4"/>
</dbReference>
<dbReference type="GO" id="GO:0005737">
    <property type="term" value="C:cytoplasm"/>
    <property type="evidence" value="ECO:0007669"/>
    <property type="project" value="TreeGrafter"/>
</dbReference>
<keyword evidence="4" id="KW-0560">Oxidoreductase</keyword>
<dbReference type="Gene3D" id="3.30.300.30">
    <property type="match status" value="3"/>
</dbReference>
<dbReference type="NCBIfam" id="TIGR01733">
    <property type="entry name" value="AA-adenyl-dom"/>
    <property type="match status" value="3"/>
</dbReference>
<dbReference type="InterPro" id="IPR006162">
    <property type="entry name" value="Ppantetheine_attach_site"/>
</dbReference>
<dbReference type="GO" id="GO:0031177">
    <property type="term" value="F:phosphopantetheine binding"/>
    <property type="evidence" value="ECO:0007669"/>
    <property type="project" value="InterPro"/>
</dbReference>
<dbReference type="InterPro" id="IPR003819">
    <property type="entry name" value="TauD/TfdA-like"/>
</dbReference>
<dbReference type="SUPFAM" id="SSF47336">
    <property type="entry name" value="ACP-like"/>
    <property type="match status" value="4"/>
</dbReference>
<dbReference type="PANTHER" id="PTHR45527:SF1">
    <property type="entry name" value="FATTY ACID SYNTHASE"/>
    <property type="match status" value="1"/>
</dbReference>